<dbReference type="RefSeq" id="WP_345402359.1">
    <property type="nucleotide sequence ID" value="NZ_BAABHG010000013.1"/>
</dbReference>
<reference evidence="2" key="1">
    <citation type="journal article" date="2019" name="Int. J. Syst. Evol. Microbiol.">
        <title>The Global Catalogue of Microorganisms (GCM) 10K type strain sequencing project: providing services to taxonomists for standard genome sequencing and annotation.</title>
        <authorList>
            <consortium name="The Broad Institute Genomics Platform"/>
            <consortium name="The Broad Institute Genome Sequencing Center for Infectious Disease"/>
            <person name="Wu L."/>
            <person name="Ma J."/>
        </authorList>
    </citation>
    <scope>NUCLEOTIDE SEQUENCE [LARGE SCALE GENOMIC DNA]</scope>
    <source>
        <strain evidence="2">CGMCC 4.7643</strain>
    </source>
</reference>
<protein>
    <submittedName>
        <fullName evidence="1">Uncharacterized protein</fullName>
    </submittedName>
</protein>
<keyword evidence="2" id="KW-1185">Reference proteome</keyword>
<evidence type="ECO:0000313" key="1">
    <source>
        <dbReference type="EMBL" id="MFD2457180.1"/>
    </source>
</evidence>
<comment type="caution">
    <text evidence="1">The sequence shown here is derived from an EMBL/GenBank/DDBJ whole genome shotgun (WGS) entry which is preliminary data.</text>
</comment>
<gene>
    <name evidence="1" type="ORF">ACFSYJ_01150</name>
</gene>
<accession>A0ABW5G7W9</accession>
<dbReference type="EMBL" id="JBHUKU010000001">
    <property type="protein sequence ID" value="MFD2457180.1"/>
    <property type="molecule type" value="Genomic_DNA"/>
</dbReference>
<sequence length="70" mass="7092">MGTVPRRRSGSRAALAGIVIALLLSAHRGPRHFPLDAVLSGLAFALTGTSRAVTFVGHLVATVATSGAGR</sequence>
<name>A0ABW5G7W9_9PSEU</name>
<evidence type="ECO:0000313" key="2">
    <source>
        <dbReference type="Proteomes" id="UP001597419"/>
    </source>
</evidence>
<dbReference type="Proteomes" id="UP001597419">
    <property type="component" value="Unassembled WGS sequence"/>
</dbReference>
<proteinExistence type="predicted"/>
<organism evidence="1 2">
    <name type="scientific">Amycolatopsis samaneae</name>
    <dbReference type="NCBI Taxonomy" id="664691"/>
    <lineage>
        <taxon>Bacteria</taxon>
        <taxon>Bacillati</taxon>
        <taxon>Actinomycetota</taxon>
        <taxon>Actinomycetes</taxon>
        <taxon>Pseudonocardiales</taxon>
        <taxon>Pseudonocardiaceae</taxon>
        <taxon>Amycolatopsis</taxon>
    </lineage>
</organism>